<evidence type="ECO:0000259" key="1">
    <source>
        <dbReference type="Pfam" id="PF01702"/>
    </source>
</evidence>
<dbReference type="Gene3D" id="3.20.20.105">
    <property type="entry name" value="Queuine tRNA-ribosyltransferase-like"/>
    <property type="match status" value="1"/>
</dbReference>
<name>A0A382LDA5_9ZZZZ</name>
<feature type="non-terminal residue" evidence="2">
    <location>
        <position position="1"/>
    </location>
</feature>
<protein>
    <recommendedName>
        <fullName evidence="1">tRNA-guanine(15) transglycosylase-like domain-containing protein</fullName>
    </recommendedName>
</protein>
<accession>A0A382LDA5</accession>
<dbReference type="InterPro" id="IPR002616">
    <property type="entry name" value="tRNA_ribo_trans-like"/>
</dbReference>
<gene>
    <name evidence="2" type="ORF">METZ01_LOCUS287483</name>
</gene>
<dbReference type="SUPFAM" id="SSF51713">
    <property type="entry name" value="tRNA-guanine transglycosylase"/>
    <property type="match status" value="1"/>
</dbReference>
<dbReference type="Pfam" id="PF01702">
    <property type="entry name" value="TGT"/>
    <property type="match status" value="1"/>
</dbReference>
<proteinExistence type="predicted"/>
<dbReference type="EMBL" id="UINC01086297">
    <property type="protein sequence ID" value="SVC34629.1"/>
    <property type="molecule type" value="Genomic_DNA"/>
</dbReference>
<dbReference type="AlphaFoldDB" id="A0A382LDA5"/>
<dbReference type="InterPro" id="IPR036511">
    <property type="entry name" value="TGT-like_sf"/>
</dbReference>
<dbReference type="GO" id="GO:0006400">
    <property type="term" value="P:tRNA modification"/>
    <property type="evidence" value="ECO:0007669"/>
    <property type="project" value="InterPro"/>
</dbReference>
<feature type="non-terminal residue" evidence="2">
    <location>
        <position position="402"/>
    </location>
</feature>
<reference evidence="2" key="1">
    <citation type="submission" date="2018-05" db="EMBL/GenBank/DDBJ databases">
        <authorList>
            <person name="Lanie J.A."/>
            <person name="Ng W.-L."/>
            <person name="Kazmierczak K.M."/>
            <person name="Andrzejewski T.M."/>
            <person name="Davidsen T.M."/>
            <person name="Wayne K.J."/>
            <person name="Tettelin H."/>
            <person name="Glass J.I."/>
            <person name="Rusch D."/>
            <person name="Podicherti R."/>
            <person name="Tsui H.-C.T."/>
            <person name="Winkler M.E."/>
        </authorList>
    </citation>
    <scope>NUCLEOTIDE SEQUENCE</scope>
</reference>
<evidence type="ECO:0000313" key="2">
    <source>
        <dbReference type="EMBL" id="SVC34629.1"/>
    </source>
</evidence>
<feature type="domain" description="tRNA-guanine(15) transglycosylase-like" evidence="1">
    <location>
        <begin position="128"/>
        <end position="356"/>
    </location>
</feature>
<sequence>IPAYSDGLMSMFYSKDDNQIAKENQEDFSDKKSLRIYNKDFDSYFHNPYILISAGSVYKKQDFRKTIHAENSIVFVDSGGYNLAHSTLDHKRYTDKIALEFSEANGDIFPILDRPTFTLGMMRKGKPVSPYKDYNECLNLSVNSAKYYYENRSRSDATILNVIQGQTVNQIESWYKEISKYEFEGWAYGGTKGNLGRILPALKFLLNSGELARESCKMFHIFGVTSNESMIYFQYLQLVFERMGIDLQITYDSTYWNRTCVYGSYMTRPRYIVGLGMESMEWTNSINYKELSKDFKLPCHCPICEDLDDAYGFFNNYKMEKGEEVIIFKKFNNMIAFHNLYLQLEYLENVRRIFSSGMKDVYEAFFPQKICDNFKLIDDYFNNIDSDKCDALLNKKFLSGYI</sequence>
<organism evidence="2">
    <name type="scientific">marine metagenome</name>
    <dbReference type="NCBI Taxonomy" id="408172"/>
    <lineage>
        <taxon>unclassified sequences</taxon>
        <taxon>metagenomes</taxon>
        <taxon>ecological metagenomes</taxon>
    </lineage>
</organism>